<name>A0ABQ2LPN4_9ACTN</name>
<dbReference type="EMBL" id="BMNG01000004">
    <property type="protein sequence ID" value="GGO41583.1"/>
    <property type="molecule type" value="Genomic_DNA"/>
</dbReference>
<evidence type="ECO:0000313" key="1">
    <source>
        <dbReference type="EMBL" id="GGO41583.1"/>
    </source>
</evidence>
<dbReference type="Proteomes" id="UP000656881">
    <property type="component" value="Unassembled WGS sequence"/>
</dbReference>
<comment type="caution">
    <text evidence="1">The sequence shown here is derived from an EMBL/GenBank/DDBJ whole genome shotgun (WGS) entry which is preliminary data.</text>
</comment>
<organism evidence="1 2">
    <name type="scientific">Streptomyces lasiicapitis</name>
    <dbReference type="NCBI Taxonomy" id="1923961"/>
    <lineage>
        <taxon>Bacteria</taxon>
        <taxon>Bacillati</taxon>
        <taxon>Actinomycetota</taxon>
        <taxon>Actinomycetes</taxon>
        <taxon>Kitasatosporales</taxon>
        <taxon>Streptomycetaceae</taxon>
        <taxon>Streptomyces</taxon>
    </lineage>
</organism>
<sequence>MADDPRTGNAHPRSGAYEEHFTRTPVQLVTGGGWKRLVAFRVDAEGVLLGGAPARHAAQSAFVSWADITSLVLWRQQTAGEPIDYVGVRRRPGAPLLAGMNSGLSPERTAKLAPHVEHELFLASRPVNLWKLDPVRLQAAVATFAPQVPVHVVQP</sequence>
<accession>A0ABQ2LPN4</accession>
<proteinExistence type="predicted"/>
<evidence type="ECO:0000313" key="2">
    <source>
        <dbReference type="Proteomes" id="UP000656881"/>
    </source>
</evidence>
<keyword evidence="2" id="KW-1185">Reference proteome</keyword>
<reference evidence="2" key="1">
    <citation type="journal article" date="2019" name="Int. J. Syst. Evol. Microbiol.">
        <title>The Global Catalogue of Microorganisms (GCM) 10K type strain sequencing project: providing services to taxonomists for standard genome sequencing and annotation.</title>
        <authorList>
            <consortium name="The Broad Institute Genomics Platform"/>
            <consortium name="The Broad Institute Genome Sequencing Center for Infectious Disease"/>
            <person name="Wu L."/>
            <person name="Ma J."/>
        </authorList>
    </citation>
    <scope>NUCLEOTIDE SEQUENCE [LARGE SCALE GENOMIC DNA]</scope>
    <source>
        <strain evidence="2">CGMCC 4.7349</strain>
    </source>
</reference>
<dbReference type="RefSeq" id="WP_164326934.1">
    <property type="nucleotide sequence ID" value="NZ_BMNG01000004.1"/>
</dbReference>
<protein>
    <submittedName>
        <fullName evidence="1">Uncharacterized protein</fullName>
    </submittedName>
</protein>
<gene>
    <name evidence="1" type="ORF">GCM10012286_21590</name>
</gene>